<accession>A0A8H3FXP2</accession>
<feature type="region of interest" description="Disordered" evidence="1">
    <location>
        <begin position="577"/>
        <end position="599"/>
    </location>
</feature>
<dbReference type="SUPFAM" id="SSF109993">
    <property type="entry name" value="VPS9 domain"/>
    <property type="match status" value="1"/>
</dbReference>
<dbReference type="Proteomes" id="UP000664203">
    <property type="component" value="Unassembled WGS sequence"/>
</dbReference>
<feature type="compositionally biased region" description="Low complexity" evidence="1">
    <location>
        <begin position="440"/>
        <end position="456"/>
    </location>
</feature>
<sequence>MSKSFSRLASSPSNPLARSRASTLQNVFVAGSLGSEMTTSSWDEKNRGRQEDIFEKSSLISSAEGTVRDVNEIESPQDIPEGFDELPIELLSLIDRFIESLSAKVFNAPPSIEKLSDIFQEFYAKAESHIAIHINALATRQIRGASPNPSVSSKASSVTKDGKRLRASSSGDSFGTLSGAAPEQQMLTPQEISGRRKARRLLDRRGKALEEAVERRVCQRVYNRIWRHSATLDEARDEKLRSRTAALALVGIGLQDLGINFGQQPSELDDVQIEDWISKARDGLLRMNDAKYPLGKLQQLAAAHKSIVDLLAALHQSSSSADEILPTLIYTLITTPPEGINVISNLHFVQRFRAASKVDGEKAYCLVNLEAAITFLETVDLASLRSDEPLLGPPKSESRPTTPHMESRPQWISRTSTTSPMPSTSAATSAISDQPASPHPSESPSITQSTQPTTPSHQRELSNLFQPPASAIGAASDAVRTTADQGLKTIGNTLDNSFKLLFGRLNEHKVAGDGVDADNSIIVPRTLDDARRLVEPSKEEDDDEGISLPSVNPFAAQTDEQAGNSNRSTDSLLNAIVGRKQSRDRSVDSIQSSGSGRRVAFAVENNNSLTKAGSPTSAPAASKEPLHAGNVAVDSMRSIGNTLNPLKGFGGMSVMRGFGRSTSSGTPAPTLAPVGKRSQELQQVPTTKKDLRNAQSSSIQALPPIQRYMDVSSAEDLKIGEVAELLNDYKRLVGALKTMGAF</sequence>
<feature type="region of interest" description="Disordered" evidence="1">
    <location>
        <begin position="1"/>
        <end position="20"/>
    </location>
</feature>
<dbReference type="PROSITE" id="PS51205">
    <property type="entry name" value="VPS9"/>
    <property type="match status" value="1"/>
</dbReference>
<evidence type="ECO:0000313" key="3">
    <source>
        <dbReference type="EMBL" id="CAF9932596.1"/>
    </source>
</evidence>
<name>A0A8H3FXP2_9LECA</name>
<feature type="compositionally biased region" description="Low complexity" evidence="1">
    <location>
        <begin position="145"/>
        <end position="158"/>
    </location>
</feature>
<dbReference type="SMART" id="SM00167">
    <property type="entry name" value="VPS9"/>
    <property type="match status" value="1"/>
</dbReference>
<dbReference type="GO" id="GO:0005085">
    <property type="term" value="F:guanyl-nucleotide exchange factor activity"/>
    <property type="evidence" value="ECO:0007669"/>
    <property type="project" value="InterPro"/>
</dbReference>
<dbReference type="AlphaFoldDB" id="A0A8H3FXP2"/>
<dbReference type="PANTHER" id="PTHR23101:SF97">
    <property type="entry name" value="DOMAIN PROTEIN, PUTATIVE (AFU_ORTHOLOGUE AFUA_2G10890)-RELATED"/>
    <property type="match status" value="1"/>
</dbReference>
<dbReference type="EMBL" id="CAJPDR010000332">
    <property type="protein sequence ID" value="CAF9932596.1"/>
    <property type="molecule type" value="Genomic_DNA"/>
</dbReference>
<feature type="domain" description="VPS9" evidence="2">
    <location>
        <begin position="234"/>
        <end position="385"/>
    </location>
</feature>
<dbReference type="InterPro" id="IPR045046">
    <property type="entry name" value="Vps9-like"/>
</dbReference>
<reference evidence="3" key="1">
    <citation type="submission" date="2021-03" db="EMBL/GenBank/DDBJ databases">
        <authorList>
            <person name="Tagirdzhanova G."/>
        </authorList>
    </citation>
    <scope>NUCLEOTIDE SEQUENCE</scope>
</reference>
<dbReference type="PANTHER" id="PTHR23101">
    <property type="entry name" value="RAB GDP/GTP EXCHANGE FACTOR"/>
    <property type="match status" value="1"/>
</dbReference>
<evidence type="ECO:0000256" key="1">
    <source>
        <dbReference type="SAM" id="MobiDB-lite"/>
    </source>
</evidence>
<organism evidence="3 4">
    <name type="scientific">Alectoria fallacina</name>
    <dbReference type="NCBI Taxonomy" id="1903189"/>
    <lineage>
        <taxon>Eukaryota</taxon>
        <taxon>Fungi</taxon>
        <taxon>Dikarya</taxon>
        <taxon>Ascomycota</taxon>
        <taxon>Pezizomycotina</taxon>
        <taxon>Lecanoromycetes</taxon>
        <taxon>OSLEUM clade</taxon>
        <taxon>Lecanoromycetidae</taxon>
        <taxon>Lecanorales</taxon>
        <taxon>Lecanorineae</taxon>
        <taxon>Parmeliaceae</taxon>
        <taxon>Alectoria</taxon>
    </lineage>
</organism>
<gene>
    <name evidence="3" type="ORF">ALECFALPRED_005333</name>
</gene>
<dbReference type="OrthoDB" id="10264848at2759"/>
<dbReference type="GO" id="GO:0016192">
    <property type="term" value="P:vesicle-mediated transport"/>
    <property type="evidence" value="ECO:0007669"/>
    <property type="project" value="InterPro"/>
</dbReference>
<feature type="region of interest" description="Disordered" evidence="1">
    <location>
        <begin position="144"/>
        <end position="185"/>
    </location>
</feature>
<feature type="region of interest" description="Disordered" evidence="1">
    <location>
        <begin position="661"/>
        <end position="695"/>
    </location>
</feature>
<protein>
    <recommendedName>
        <fullName evidence="2">VPS9 domain-containing protein</fullName>
    </recommendedName>
</protein>
<comment type="caution">
    <text evidence="3">The sequence shown here is derived from an EMBL/GenBank/DDBJ whole genome shotgun (WGS) entry which is preliminary data.</text>
</comment>
<dbReference type="Pfam" id="PF02204">
    <property type="entry name" value="VPS9"/>
    <property type="match status" value="1"/>
</dbReference>
<dbReference type="GO" id="GO:0030139">
    <property type="term" value="C:endocytic vesicle"/>
    <property type="evidence" value="ECO:0007669"/>
    <property type="project" value="TreeGrafter"/>
</dbReference>
<proteinExistence type="predicted"/>
<dbReference type="Gene3D" id="1.20.1050.80">
    <property type="entry name" value="VPS9 domain"/>
    <property type="match status" value="1"/>
</dbReference>
<dbReference type="InterPro" id="IPR003123">
    <property type="entry name" value="VPS9"/>
</dbReference>
<feature type="compositionally biased region" description="Low complexity" evidence="1">
    <location>
        <begin position="412"/>
        <end position="432"/>
    </location>
</feature>
<evidence type="ECO:0000313" key="4">
    <source>
        <dbReference type="Proteomes" id="UP000664203"/>
    </source>
</evidence>
<keyword evidence="4" id="KW-1185">Reference proteome</keyword>
<dbReference type="InterPro" id="IPR037191">
    <property type="entry name" value="VPS9_dom_sf"/>
</dbReference>
<feature type="compositionally biased region" description="Polar residues" evidence="1">
    <location>
        <begin position="167"/>
        <end position="176"/>
    </location>
</feature>
<feature type="region of interest" description="Disordered" evidence="1">
    <location>
        <begin position="386"/>
        <end position="460"/>
    </location>
</feature>
<dbReference type="GO" id="GO:0005829">
    <property type="term" value="C:cytosol"/>
    <property type="evidence" value="ECO:0007669"/>
    <property type="project" value="TreeGrafter"/>
</dbReference>
<evidence type="ECO:0000259" key="2">
    <source>
        <dbReference type="PROSITE" id="PS51205"/>
    </source>
</evidence>
<dbReference type="GO" id="GO:0031267">
    <property type="term" value="F:small GTPase binding"/>
    <property type="evidence" value="ECO:0007669"/>
    <property type="project" value="TreeGrafter"/>
</dbReference>